<dbReference type="OrthoDB" id="1918594at2759"/>
<dbReference type="SMART" id="SM00256">
    <property type="entry name" value="FBOX"/>
    <property type="match status" value="1"/>
</dbReference>
<dbReference type="Proteomes" id="UP000030748">
    <property type="component" value="Unassembled WGS sequence"/>
</dbReference>
<dbReference type="KEGG" id="egt:105977272"/>
<evidence type="ECO:0000259" key="1">
    <source>
        <dbReference type="PROSITE" id="PS50181"/>
    </source>
</evidence>
<protein>
    <recommendedName>
        <fullName evidence="1">F-box domain-containing protein</fullName>
    </recommendedName>
</protein>
<dbReference type="PhylomeDB" id="A0A022PXQ0"/>
<organism evidence="2 3">
    <name type="scientific">Erythranthe guttata</name>
    <name type="common">Yellow monkey flower</name>
    <name type="synonym">Mimulus guttatus</name>
    <dbReference type="NCBI Taxonomy" id="4155"/>
    <lineage>
        <taxon>Eukaryota</taxon>
        <taxon>Viridiplantae</taxon>
        <taxon>Streptophyta</taxon>
        <taxon>Embryophyta</taxon>
        <taxon>Tracheophyta</taxon>
        <taxon>Spermatophyta</taxon>
        <taxon>Magnoliopsida</taxon>
        <taxon>eudicotyledons</taxon>
        <taxon>Gunneridae</taxon>
        <taxon>Pentapetalae</taxon>
        <taxon>asterids</taxon>
        <taxon>lamiids</taxon>
        <taxon>Lamiales</taxon>
        <taxon>Phrymaceae</taxon>
        <taxon>Erythranthe</taxon>
    </lineage>
</organism>
<evidence type="ECO:0000313" key="3">
    <source>
        <dbReference type="Proteomes" id="UP000030748"/>
    </source>
</evidence>
<proteinExistence type="predicted"/>
<dbReference type="Pfam" id="PF08268">
    <property type="entry name" value="FBA_3"/>
    <property type="match status" value="1"/>
</dbReference>
<dbReference type="PANTHER" id="PTHR31672">
    <property type="entry name" value="BNACNNG10540D PROTEIN"/>
    <property type="match status" value="1"/>
</dbReference>
<keyword evidence="3" id="KW-1185">Reference proteome</keyword>
<dbReference type="InterPro" id="IPR036047">
    <property type="entry name" value="F-box-like_dom_sf"/>
</dbReference>
<dbReference type="Pfam" id="PF12937">
    <property type="entry name" value="F-box-like"/>
    <property type="match status" value="1"/>
</dbReference>
<feature type="domain" description="F-box" evidence="1">
    <location>
        <begin position="38"/>
        <end position="85"/>
    </location>
</feature>
<dbReference type="InterPro" id="IPR013187">
    <property type="entry name" value="F-box-assoc_dom_typ3"/>
</dbReference>
<reference evidence="2 3" key="1">
    <citation type="journal article" date="2013" name="Proc. Natl. Acad. Sci. U.S.A.">
        <title>Fine-scale variation in meiotic recombination in Mimulus inferred from population shotgun sequencing.</title>
        <authorList>
            <person name="Hellsten U."/>
            <person name="Wright K.M."/>
            <person name="Jenkins J."/>
            <person name="Shu S."/>
            <person name="Yuan Y."/>
            <person name="Wessler S.R."/>
            <person name="Schmutz J."/>
            <person name="Willis J.H."/>
            <person name="Rokhsar D.S."/>
        </authorList>
    </citation>
    <scope>NUCLEOTIDE SEQUENCE [LARGE SCALE GENOMIC DNA]</scope>
    <source>
        <strain evidence="3">cv. DUN x IM62</strain>
    </source>
</reference>
<dbReference type="EMBL" id="KI632284">
    <property type="protein sequence ID" value="EYU20304.1"/>
    <property type="molecule type" value="Genomic_DNA"/>
</dbReference>
<dbReference type="NCBIfam" id="TIGR01640">
    <property type="entry name" value="F_box_assoc_1"/>
    <property type="match status" value="1"/>
</dbReference>
<dbReference type="AlphaFoldDB" id="A0A022PXQ0"/>
<name>A0A022PXQ0_ERYGU</name>
<dbReference type="InterPro" id="IPR001810">
    <property type="entry name" value="F-box_dom"/>
</dbReference>
<dbReference type="InterPro" id="IPR050796">
    <property type="entry name" value="SCF_F-box_component"/>
</dbReference>
<dbReference type="OMA" id="NYRTFAH"/>
<evidence type="ECO:0000313" key="2">
    <source>
        <dbReference type="EMBL" id="EYU20304.1"/>
    </source>
</evidence>
<gene>
    <name evidence="2" type="ORF">MIMGU_mgv1a007132mg</name>
</gene>
<dbReference type="PANTHER" id="PTHR31672:SF11">
    <property type="entry name" value="F-BOX PROTEIN CPR1-LIKE ISOFORM X2"/>
    <property type="match status" value="1"/>
</dbReference>
<dbReference type="InterPro" id="IPR017451">
    <property type="entry name" value="F-box-assoc_interact_dom"/>
</dbReference>
<dbReference type="PROSITE" id="PS50181">
    <property type="entry name" value="FBOX"/>
    <property type="match status" value="1"/>
</dbReference>
<accession>A0A022PXQ0</accession>
<sequence>MPIIEKLNLEKKVDVQKCNRRSRPYYFRRCKHKCLSSTTSIESLPDEIVFQILLQLEAEEIYESAMLVCRRWYKIIHTHDFIQEHLKHSSPGLLIQDWTTSEDPTFVTLSRGGKVNNFKFKLKSKYRLNLNSKYWATFNGLALEDYPSKGNNLHRTVFVVNDTTNKRIAVPQFSAHQHACHYFSCLGYAPASKEYKVVHIHSYPGSNNLSIQGCAILTLGVGKSWRCIDTQHIPATAVHLLAYRPLITEGFVHWGGWFSTCFLSLNLESEIFTETPIPHDIYVDRIVYNYYFSTWRSVTLINATRRGFSWDIWEMKKPGEWKKVLKIDLDAQKCKIEKHWGCTLLNGLIPAGWLNYMDVFVLSVWEVRDKALVLYDVRTREIECLDLDCIGDLSIYCLHRNSLVWLDHTWMDSASKSN</sequence>
<dbReference type="SUPFAM" id="SSF81383">
    <property type="entry name" value="F-box domain"/>
    <property type="match status" value="1"/>
</dbReference>
<dbReference type="Gene3D" id="1.20.1280.50">
    <property type="match status" value="1"/>
</dbReference>